<dbReference type="Proteomes" id="UP000626148">
    <property type="component" value="Unassembled WGS sequence"/>
</dbReference>
<keyword evidence="1" id="KW-0378">Hydrolase</keyword>
<dbReference type="PANTHER" id="PTHR31377">
    <property type="entry name" value="AGMATINE DEIMINASE-RELATED"/>
    <property type="match status" value="1"/>
</dbReference>
<accession>A0A918K6Y3</accession>
<name>A0A918K6Y3_9GAMM</name>
<dbReference type="Pfam" id="PF04371">
    <property type="entry name" value="PAD_porph"/>
    <property type="match status" value="1"/>
</dbReference>
<comment type="caution">
    <text evidence="2">The sequence shown here is derived from an EMBL/GenBank/DDBJ whole genome shotgun (WGS) entry which is preliminary data.</text>
</comment>
<dbReference type="EMBL" id="BMXR01000004">
    <property type="protein sequence ID" value="GGX51714.1"/>
    <property type="molecule type" value="Genomic_DNA"/>
</dbReference>
<organism evidence="2 3">
    <name type="scientific">Saccharospirillum salsuginis</name>
    <dbReference type="NCBI Taxonomy" id="418750"/>
    <lineage>
        <taxon>Bacteria</taxon>
        <taxon>Pseudomonadati</taxon>
        <taxon>Pseudomonadota</taxon>
        <taxon>Gammaproteobacteria</taxon>
        <taxon>Oceanospirillales</taxon>
        <taxon>Saccharospirillaceae</taxon>
        <taxon>Saccharospirillum</taxon>
    </lineage>
</organism>
<protein>
    <submittedName>
        <fullName evidence="2">Agmatine deiminase</fullName>
    </submittedName>
</protein>
<sequence>MPVRHLPAEWHKQDAILLTWPHAESDWVDQMEAVEAVYLDIVGALSHTQDVVIQVHESVDTERLVVQFERESINQARCHLVRVDSDDTWARDHGPITVLEDGTPKLLDFTFNGWGNKFDARRDNALNQTMADLGLFRAPLETVDWVLEGGSIESDGRGTLMTTRACLLNPNRNNTQDTATLEARLKDWFGARTILWLDDGALAGDDTDAHIDTLARFAPDNTLVYQGCDDPRDEHHAALGRMADQLKTFRTADGDTFRLIALPWPEAQFSASKQRLPATYANFLVTNQLVLMSTYGVPQDGPAYEALATAFPDHRVVAIDCRALIEQFGSLHCITMQLPEGVLSSRVLDRD</sequence>
<evidence type="ECO:0000313" key="2">
    <source>
        <dbReference type="EMBL" id="GGX51714.1"/>
    </source>
</evidence>
<dbReference type="PANTHER" id="PTHR31377:SF0">
    <property type="entry name" value="AGMATINE DEIMINASE-RELATED"/>
    <property type="match status" value="1"/>
</dbReference>
<dbReference type="InterPro" id="IPR007466">
    <property type="entry name" value="Peptidyl-Arg-deiminase_porph"/>
</dbReference>
<reference evidence="2" key="1">
    <citation type="journal article" date="2014" name="Int. J. Syst. Evol. Microbiol.">
        <title>Complete genome sequence of Corynebacterium casei LMG S-19264T (=DSM 44701T), isolated from a smear-ripened cheese.</title>
        <authorList>
            <consortium name="US DOE Joint Genome Institute (JGI-PGF)"/>
            <person name="Walter F."/>
            <person name="Albersmeier A."/>
            <person name="Kalinowski J."/>
            <person name="Ruckert C."/>
        </authorList>
    </citation>
    <scope>NUCLEOTIDE SEQUENCE</scope>
    <source>
        <strain evidence="2">KCTC 22169</strain>
    </source>
</reference>
<dbReference type="AlphaFoldDB" id="A0A918K6Y3"/>
<dbReference type="SUPFAM" id="SSF55909">
    <property type="entry name" value="Pentein"/>
    <property type="match status" value="1"/>
</dbReference>
<dbReference type="GO" id="GO:0009446">
    <property type="term" value="P:putrescine biosynthetic process"/>
    <property type="evidence" value="ECO:0007669"/>
    <property type="project" value="InterPro"/>
</dbReference>
<dbReference type="GO" id="GO:0047632">
    <property type="term" value="F:agmatine deiminase activity"/>
    <property type="evidence" value="ECO:0007669"/>
    <property type="project" value="TreeGrafter"/>
</dbReference>
<evidence type="ECO:0000256" key="1">
    <source>
        <dbReference type="ARBA" id="ARBA00022801"/>
    </source>
</evidence>
<dbReference type="Gene3D" id="3.75.10.10">
    <property type="entry name" value="L-arginine/glycine Amidinotransferase, Chain A"/>
    <property type="match status" value="1"/>
</dbReference>
<gene>
    <name evidence="2" type="primary">aguA</name>
    <name evidence="2" type="ORF">GCM10007392_18760</name>
</gene>
<reference evidence="2" key="2">
    <citation type="submission" date="2020-09" db="EMBL/GenBank/DDBJ databases">
        <authorList>
            <person name="Sun Q."/>
            <person name="Kim S."/>
        </authorList>
    </citation>
    <scope>NUCLEOTIDE SEQUENCE</scope>
    <source>
        <strain evidence="2">KCTC 22169</strain>
    </source>
</reference>
<evidence type="ECO:0000313" key="3">
    <source>
        <dbReference type="Proteomes" id="UP000626148"/>
    </source>
</evidence>
<dbReference type="RefSeq" id="WP_189608284.1">
    <property type="nucleotide sequence ID" value="NZ_BMXR01000004.1"/>
</dbReference>
<proteinExistence type="predicted"/>
<dbReference type="GO" id="GO:0004668">
    <property type="term" value="F:protein-arginine deiminase activity"/>
    <property type="evidence" value="ECO:0007669"/>
    <property type="project" value="InterPro"/>
</dbReference>
<keyword evidence="3" id="KW-1185">Reference proteome</keyword>